<dbReference type="PROSITE" id="PS50005">
    <property type="entry name" value="TPR"/>
    <property type="match status" value="1"/>
</dbReference>
<accession>A0A8S0SWM1</accession>
<proteinExistence type="predicted"/>
<dbReference type="OrthoDB" id="1910345at2759"/>
<evidence type="ECO:0000256" key="1">
    <source>
        <dbReference type="PROSITE-ProRule" id="PRU00339"/>
    </source>
</evidence>
<evidence type="ECO:0000313" key="3">
    <source>
        <dbReference type="Proteomes" id="UP000594638"/>
    </source>
</evidence>
<name>A0A8S0SWM1_OLEEU</name>
<feature type="repeat" description="TPR" evidence="1">
    <location>
        <begin position="72"/>
        <end position="105"/>
    </location>
</feature>
<gene>
    <name evidence="2" type="ORF">OLEA9_A074740</name>
</gene>
<organism evidence="2 3">
    <name type="scientific">Olea europaea subsp. europaea</name>
    <dbReference type="NCBI Taxonomy" id="158383"/>
    <lineage>
        <taxon>Eukaryota</taxon>
        <taxon>Viridiplantae</taxon>
        <taxon>Streptophyta</taxon>
        <taxon>Embryophyta</taxon>
        <taxon>Tracheophyta</taxon>
        <taxon>Spermatophyta</taxon>
        <taxon>Magnoliopsida</taxon>
        <taxon>eudicotyledons</taxon>
        <taxon>Gunneridae</taxon>
        <taxon>Pentapetalae</taxon>
        <taxon>asterids</taxon>
        <taxon>lamiids</taxon>
        <taxon>Lamiales</taxon>
        <taxon>Oleaceae</taxon>
        <taxon>Oleeae</taxon>
        <taxon>Olea</taxon>
    </lineage>
</organism>
<sequence length="138" mass="14860">MSSGEEKPHWNMYDDVKTISTSLEVLMAEINSAITALEYTRATAFLQSQSASASKNVKPNGKLTSQYDARMADEAYKAGLASMAAGKLDEAVNTLNDALSKRPPDKTSAVTKLQSLISLTSQQLRKSPVDSVGTFKTP</sequence>
<dbReference type="Proteomes" id="UP000594638">
    <property type="component" value="Unassembled WGS sequence"/>
</dbReference>
<keyword evidence="3" id="KW-1185">Reference proteome</keyword>
<dbReference type="AlphaFoldDB" id="A0A8S0SWM1"/>
<protein>
    <submittedName>
        <fullName evidence="2">Intraflagellar transport</fullName>
    </submittedName>
</protein>
<dbReference type="EMBL" id="CACTIH010005517">
    <property type="protein sequence ID" value="CAA2996135.1"/>
    <property type="molecule type" value="Genomic_DNA"/>
</dbReference>
<dbReference type="Gramene" id="OE9A074740T1">
    <property type="protein sequence ID" value="OE9A074740C1"/>
    <property type="gene ID" value="OE9A074740"/>
</dbReference>
<dbReference type="InterPro" id="IPR019734">
    <property type="entry name" value="TPR_rpt"/>
</dbReference>
<keyword evidence="1" id="KW-0802">TPR repeat</keyword>
<reference evidence="2 3" key="1">
    <citation type="submission" date="2019-12" db="EMBL/GenBank/DDBJ databases">
        <authorList>
            <person name="Alioto T."/>
            <person name="Alioto T."/>
            <person name="Gomez Garrido J."/>
        </authorList>
    </citation>
    <scope>NUCLEOTIDE SEQUENCE [LARGE SCALE GENOMIC DNA]</scope>
</reference>
<comment type="caution">
    <text evidence="2">The sequence shown here is derived from an EMBL/GenBank/DDBJ whole genome shotgun (WGS) entry which is preliminary data.</text>
</comment>
<evidence type="ECO:0000313" key="2">
    <source>
        <dbReference type="EMBL" id="CAA2996135.1"/>
    </source>
</evidence>